<evidence type="ECO:0000256" key="2">
    <source>
        <dbReference type="ARBA" id="ARBA00005690"/>
    </source>
</evidence>
<dbReference type="Pfam" id="PF16900">
    <property type="entry name" value="REPA_OB_2"/>
    <property type="match status" value="1"/>
</dbReference>
<evidence type="ECO:0000259" key="14">
    <source>
        <dbReference type="Pfam" id="PF16900"/>
    </source>
</evidence>
<evidence type="ECO:0000259" key="13">
    <source>
        <dbReference type="Pfam" id="PF08646"/>
    </source>
</evidence>
<dbReference type="CDD" id="cd04474">
    <property type="entry name" value="RPA1_DBD_A"/>
    <property type="match status" value="1"/>
</dbReference>
<dbReference type="CDD" id="cd04477">
    <property type="entry name" value="RPA1N"/>
    <property type="match status" value="1"/>
</dbReference>
<comment type="subcellular location">
    <subcellularLocation>
        <location evidence="1 9">Nucleus</location>
    </subcellularLocation>
</comment>
<dbReference type="FunFam" id="2.40.50.140:FF:000117">
    <property type="entry name" value="Replication protein A subunit"/>
    <property type="match status" value="1"/>
</dbReference>
<dbReference type="Pfam" id="PF08646">
    <property type="entry name" value="Rep_fac-A_C"/>
    <property type="match status" value="1"/>
</dbReference>
<dbReference type="PANTHER" id="PTHR47165">
    <property type="entry name" value="OS03G0429900 PROTEIN"/>
    <property type="match status" value="1"/>
</dbReference>
<dbReference type="InterPro" id="IPR004365">
    <property type="entry name" value="NA-bd_OB_tRNA"/>
</dbReference>
<keyword evidence="5 9" id="KW-0863">Zinc-finger</keyword>
<dbReference type="InterPro" id="IPR007199">
    <property type="entry name" value="Rep_factor-A_N"/>
</dbReference>
<dbReference type="GO" id="GO:0006260">
    <property type="term" value="P:DNA replication"/>
    <property type="evidence" value="ECO:0007669"/>
    <property type="project" value="UniProtKB-KW"/>
</dbReference>
<keyword evidence="4 9" id="KW-0479">Metal-binding</keyword>
<evidence type="ECO:0000256" key="7">
    <source>
        <dbReference type="ARBA" id="ARBA00023125"/>
    </source>
</evidence>
<evidence type="ECO:0000256" key="3">
    <source>
        <dbReference type="ARBA" id="ARBA00022705"/>
    </source>
</evidence>
<proteinExistence type="inferred from homology"/>
<evidence type="ECO:0000313" key="15">
    <source>
        <dbReference type="EMBL" id="KAK5114489.1"/>
    </source>
</evidence>
<feature type="domain" description="Replication factor-A protein 1 N-terminal" evidence="12">
    <location>
        <begin position="57"/>
        <end position="160"/>
    </location>
</feature>
<evidence type="ECO:0000256" key="5">
    <source>
        <dbReference type="ARBA" id="ARBA00022771"/>
    </source>
</evidence>
<evidence type="ECO:0000256" key="6">
    <source>
        <dbReference type="ARBA" id="ARBA00022833"/>
    </source>
</evidence>
<dbReference type="Gene3D" id="2.40.50.140">
    <property type="entry name" value="Nucleic acid-binding proteins"/>
    <property type="match status" value="4"/>
</dbReference>
<feature type="domain" description="Replication protein A OB" evidence="14">
    <location>
        <begin position="352"/>
        <end position="449"/>
    </location>
</feature>
<dbReference type="GO" id="GO:0006310">
    <property type="term" value="P:DNA recombination"/>
    <property type="evidence" value="ECO:0007669"/>
    <property type="project" value="InterPro"/>
</dbReference>
<sequence length="673" mass="75246">MTKQSLRAREDAFQLSVGLPGADNTSDSHSSDGEVIHTPDSLEFDLVNMASDAQEALSVGSLAQINLNKNVDNPILQCVQIKPMASQQGQERYRVVMNDSINFIQCMLAQRKEQSLKLEMNGVMHDNQLKKGSICRLKQYQVNFVKDKNILIILDLEVLQEYGEPEKLGQPVQMEATKDPEMDVKPQPGNISGNNMYGNKPAQQQQQQEQRSLPARTNGAAGGGGSHHNISPIEALSPYAHRWTIKARCTHKGDIKTWHNKNGEGKLFSANFLDDSGEIRATGFNDAVDNFYELLQEGSVYYVSSPCKVQLAKKQFSNLNNDYELTFERDTQVEKAEDMDGVPQVRYNFTSLSDLQSVEKDNTIDCIGVLSEVGEVSEIVGKTSAKPYSKRELTLVDNTGYNIRLTVWGKTAENFEAQPESVIAFKGVKVSDFGGRSLSLLSSGTMNVDPDIDEAHMLKGWYVGGGRNDQFQSHANTMSTVTAAGGADRNATKSIAQVRDENLGMGDETDWFSVKATVIYIKQDNVSYPACLSEGCNKKVVEIDPGVWRCEKCEKNFDKPEYRYIMSVNVSDHTGQIWLQCFNDVGVQIMGMPADNLMQMRDEGEERKVTDAFAEANCKTFVFRCKAKMDTYQDQQRVRYQVQYASPLNFVQESKKLADIIKMYSESDNSLFV</sequence>
<evidence type="ECO:0000313" key="16">
    <source>
        <dbReference type="Proteomes" id="UP001310890"/>
    </source>
</evidence>
<reference evidence="15" key="1">
    <citation type="submission" date="2023-08" db="EMBL/GenBank/DDBJ databases">
        <title>Black Yeasts Isolated from many extreme environments.</title>
        <authorList>
            <person name="Coleine C."/>
            <person name="Stajich J.E."/>
            <person name="Selbmann L."/>
        </authorList>
    </citation>
    <scope>NUCLEOTIDE SEQUENCE</scope>
    <source>
        <strain evidence="15">CCFEE 5401</strain>
    </source>
</reference>
<dbReference type="Pfam" id="PF04057">
    <property type="entry name" value="Rep-A_N"/>
    <property type="match status" value="1"/>
</dbReference>
<gene>
    <name evidence="15" type="ORF">LTR62_002424</name>
</gene>
<dbReference type="GO" id="GO:0000781">
    <property type="term" value="C:chromosome, telomeric region"/>
    <property type="evidence" value="ECO:0007669"/>
    <property type="project" value="UniProtKB-ARBA"/>
</dbReference>
<dbReference type="CDD" id="cd04475">
    <property type="entry name" value="RPA1_DBD_B"/>
    <property type="match status" value="1"/>
</dbReference>
<dbReference type="GO" id="GO:0005662">
    <property type="term" value="C:DNA replication factor A complex"/>
    <property type="evidence" value="ECO:0007669"/>
    <property type="project" value="UniProtKB-ARBA"/>
</dbReference>
<dbReference type="GO" id="GO:0008270">
    <property type="term" value="F:zinc ion binding"/>
    <property type="evidence" value="ECO:0007669"/>
    <property type="project" value="UniProtKB-KW"/>
</dbReference>
<accession>A0AAN7YL88</accession>
<dbReference type="FunFam" id="2.40.50.140:FF:000064">
    <property type="entry name" value="Replication protein A subunit"/>
    <property type="match status" value="1"/>
</dbReference>
<dbReference type="GO" id="GO:0007004">
    <property type="term" value="P:telomere maintenance via telomerase"/>
    <property type="evidence" value="ECO:0007669"/>
    <property type="project" value="UniProtKB-ARBA"/>
</dbReference>
<dbReference type="NCBIfam" id="TIGR00617">
    <property type="entry name" value="rpa1"/>
    <property type="match status" value="1"/>
</dbReference>
<dbReference type="AlphaFoldDB" id="A0AAN7YL88"/>
<dbReference type="InterPro" id="IPR031657">
    <property type="entry name" value="REPA_OB_2"/>
</dbReference>
<dbReference type="EMBL" id="JAVRRL010000017">
    <property type="protein sequence ID" value="KAK5114489.1"/>
    <property type="molecule type" value="Genomic_DNA"/>
</dbReference>
<evidence type="ECO:0000256" key="1">
    <source>
        <dbReference type="ARBA" id="ARBA00004123"/>
    </source>
</evidence>
<dbReference type="Proteomes" id="UP001310890">
    <property type="component" value="Unassembled WGS sequence"/>
</dbReference>
<protein>
    <recommendedName>
        <fullName evidence="9">Replication protein A subunit</fullName>
    </recommendedName>
</protein>
<dbReference type="GO" id="GO:0006281">
    <property type="term" value="P:DNA repair"/>
    <property type="evidence" value="ECO:0007669"/>
    <property type="project" value="InterPro"/>
</dbReference>
<dbReference type="InterPro" id="IPR004591">
    <property type="entry name" value="Rfa1"/>
</dbReference>
<organism evidence="15 16">
    <name type="scientific">Meristemomyces frigidus</name>
    <dbReference type="NCBI Taxonomy" id="1508187"/>
    <lineage>
        <taxon>Eukaryota</taxon>
        <taxon>Fungi</taxon>
        <taxon>Dikarya</taxon>
        <taxon>Ascomycota</taxon>
        <taxon>Pezizomycotina</taxon>
        <taxon>Dothideomycetes</taxon>
        <taxon>Dothideomycetidae</taxon>
        <taxon>Mycosphaerellales</taxon>
        <taxon>Teratosphaeriaceae</taxon>
        <taxon>Meristemomyces</taxon>
    </lineage>
</organism>
<keyword evidence="6 9" id="KW-0862">Zinc</keyword>
<dbReference type="Pfam" id="PF01336">
    <property type="entry name" value="tRNA_anti-codon"/>
    <property type="match status" value="1"/>
</dbReference>
<feature type="domain" description="Replication factor A C-terminal" evidence="13">
    <location>
        <begin position="511"/>
        <end position="657"/>
    </location>
</feature>
<dbReference type="GO" id="GO:0003697">
    <property type="term" value="F:single-stranded DNA binding"/>
    <property type="evidence" value="ECO:0007669"/>
    <property type="project" value="UniProtKB-ARBA"/>
</dbReference>
<keyword evidence="7 9" id="KW-0238">DNA-binding</keyword>
<keyword evidence="8 9" id="KW-0539">Nucleus</keyword>
<evidence type="ECO:0000256" key="4">
    <source>
        <dbReference type="ARBA" id="ARBA00022723"/>
    </source>
</evidence>
<dbReference type="PANTHER" id="PTHR47165:SF4">
    <property type="entry name" value="OS03G0429900 PROTEIN"/>
    <property type="match status" value="1"/>
</dbReference>
<name>A0AAN7YL88_9PEZI</name>
<dbReference type="FunFam" id="2.40.50.140:FF:000041">
    <property type="entry name" value="Replication protein A subunit"/>
    <property type="match status" value="1"/>
</dbReference>
<dbReference type="InterPro" id="IPR047192">
    <property type="entry name" value="Euk_RPA1_DBD_C"/>
</dbReference>
<comment type="similarity">
    <text evidence="2 9">Belongs to the replication factor A protein 1 family.</text>
</comment>
<feature type="region of interest" description="Disordered" evidence="10">
    <location>
        <begin position="177"/>
        <end position="229"/>
    </location>
</feature>
<dbReference type="SUPFAM" id="SSF50249">
    <property type="entry name" value="Nucleic acid-binding proteins"/>
    <property type="match status" value="4"/>
</dbReference>
<evidence type="ECO:0000256" key="8">
    <source>
        <dbReference type="ARBA" id="ARBA00023242"/>
    </source>
</evidence>
<comment type="function">
    <text evidence="9">As part of the replication protein A (RPA/RP-A), a single-stranded DNA-binding heterotrimeric complex, may play an essential role in DNA replication, recombination and repair. Binds and stabilizes single-stranded DNA intermediates, preventing complementary DNA reannealing and recruiting different proteins involved in DNA metabolism.</text>
</comment>
<dbReference type="FunFam" id="2.40.50.140:FF:000090">
    <property type="entry name" value="Replication protein A subunit"/>
    <property type="match status" value="1"/>
</dbReference>
<dbReference type="InterPro" id="IPR013955">
    <property type="entry name" value="Rep_factor-A_C"/>
</dbReference>
<evidence type="ECO:0000259" key="11">
    <source>
        <dbReference type="Pfam" id="PF01336"/>
    </source>
</evidence>
<dbReference type="InterPro" id="IPR012340">
    <property type="entry name" value="NA-bd_OB-fold"/>
</dbReference>
<keyword evidence="3 9" id="KW-0235">DNA replication</keyword>
<evidence type="ECO:0000256" key="10">
    <source>
        <dbReference type="SAM" id="MobiDB-lite"/>
    </source>
</evidence>
<evidence type="ECO:0000256" key="9">
    <source>
        <dbReference type="RuleBase" id="RU364130"/>
    </source>
</evidence>
<comment type="caution">
    <text evidence="15">The sequence shown here is derived from an EMBL/GenBank/DDBJ whole genome shotgun (WGS) entry which is preliminary data.</text>
</comment>
<comment type="subunit">
    <text evidence="9">Component of the heterotrimeric canonical replication protein A complex (RPA).</text>
</comment>
<evidence type="ECO:0000259" key="12">
    <source>
        <dbReference type="Pfam" id="PF04057"/>
    </source>
</evidence>
<dbReference type="CDD" id="cd04476">
    <property type="entry name" value="RPA1_DBD_C"/>
    <property type="match status" value="1"/>
</dbReference>
<feature type="domain" description="OB" evidence="11">
    <location>
        <begin position="245"/>
        <end position="322"/>
    </location>
</feature>